<dbReference type="CDD" id="cd06225">
    <property type="entry name" value="HAMP"/>
    <property type="match status" value="1"/>
</dbReference>
<dbReference type="KEGG" id="dai:Desaci_2231"/>
<sequence length="459" mass="49484">MTWPIRACILSVVNVALVSPKKTRGEINFMKTNKGSSNGTNNVGLGRYILKTQIFVVPSDSLLGLGIIYLIGLSGIKAVLTFLCFLSAGILIGILASLKNYYFFLKPIYKMEECIIQVARGNLTQRIDISEKSDVAELGKAFNHMMENFAGIIIKIREMANTWVISSEELSSSSEEVTATNSEVADHMSLMAAKAKNQSQTMLQMKQMIRELAGSAQMIVEDSKALSVEAIKSDENSKEGLVKLSEIAALMEKTSHSVNKSMKRIEDLAEQSNQIGSIAETIAQVAQQTNLLALNAAIEAARAGEHGKGFAVVADEIRKLAENVAASTSQVTQLIVTIQQNIDDSVKGMMQADLIVKESVTSIKQAEDTLSIVTQATNVVSANISDIASSSGQTLGSMEEMISYVENVTKISEEAAATAQTMEVSATEVASTMQIVAVAAQSLAQNANQLLQEVERFNI</sequence>
<evidence type="ECO:0000256" key="1">
    <source>
        <dbReference type="ARBA" id="ARBA00023224"/>
    </source>
</evidence>
<name>I4D5W6_DESAJ</name>
<dbReference type="HOGENOM" id="CLU_000445_107_18_9"/>
<keyword evidence="4" id="KW-0812">Transmembrane</keyword>
<gene>
    <name evidence="7" type="ordered locus">Desaci_2231</name>
</gene>
<proteinExistence type="inferred from homology"/>
<feature type="transmembrane region" description="Helical" evidence="4">
    <location>
        <begin position="78"/>
        <end position="98"/>
    </location>
</feature>
<dbReference type="SMART" id="SM00304">
    <property type="entry name" value="HAMP"/>
    <property type="match status" value="1"/>
</dbReference>
<evidence type="ECO:0000313" key="8">
    <source>
        <dbReference type="Proteomes" id="UP000002892"/>
    </source>
</evidence>
<dbReference type="eggNOG" id="COG0840">
    <property type="taxonomic scope" value="Bacteria"/>
</dbReference>
<dbReference type="PANTHER" id="PTHR32089">
    <property type="entry name" value="METHYL-ACCEPTING CHEMOTAXIS PROTEIN MCPB"/>
    <property type="match status" value="1"/>
</dbReference>
<comment type="similarity">
    <text evidence="2">Belongs to the methyl-accepting chemotaxis (MCP) protein family.</text>
</comment>
<evidence type="ECO:0000259" key="5">
    <source>
        <dbReference type="PROSITE" id="PS50111"/>
    </source>
</evidence>
<dbReference type="GO" id="GO:0016020">
    <property type="term" value="C:membrane"/>
    <property type="evidence" value="ECO:0007669"/>
    <property type="project" value="InterPro"/>
</dbReference>
<feature type="domain" description="HAMP" evidence="6">
    <location>
        <begin position="102"/>
        <end position="154"/>
    </location>
</feature>
<keyword evidence="4" id="KW-0472">Membrane</keyword>
<dbReference type="Pfam" id="PF00672">
    <property type="entry name" value="HAMP"/>
    <property type="match status" value="1"/>
</dbReference>
<dbReference type="InterPro" id="IPR004089">
    <property type="entry name" value="MCPsignal_dom"/>
</dbReference>
<organism evidence="7 8">
    <name type="scientific">Desulfosporosinus acidiphilus (strain DSM 22704 / JCM 16185 / SJ4)</name>
    <dbReference type="NCBI Taxonomy" id="646529"/>
    <lineage>
        <taxon>Bacteria</taxon>
        <taxon>Bacillati</taxon>
        <taxon>Bacillota</taxon>
        <taxon>Clostridia</taxon>
        <taxon>Eubacteriales</taxon>
        <taxon>Desulfitobacteriaceae</taxon>
        <taxon>Desulfosporosinus</taxon>
    </lineage>
</organism>
<dbReference type="Proteomes" id="UP000002892">
    <property type="component" value="Chromosome"/>
</dbReference>
<evidence type="ECO:0000256" key="4">
    <source>
        <dbReference type="SAM" id="Phobius"/>
    </source>
</evidence>
<dbReference type="InterPro" id="IPR003660">
    <property type="entry name" value="HAMP_dom"/>
</dbReference>
<keyword evidence="8" id="KW-1185">Reference proteome</keyword>
<feature type="transmembrane region" description="Helical" evidence="4">
    <location>
        <begin position="49"/>
        <end position="71"/>
    </location>
</feature>
<feature type="domain" description="Methyl-accepting transducer" evidence="5">
    <location>
        <begin position="173"/>
        <end position="409"/>
    </location>
</feature>
<dbReference type="SUPFAM" id="SSF58104">
    <property type="entry name" value="Methyl-accepting chemotaxis protein (MCP) signaling domain"/>
    <property type="match status" value="1"/>
</dbReference>
<dbReference type="GO" id="GO:0007165">
    <property type="term" value="P:signal transduction"/>
    <property type="evidence" value="ECO:0007669"/>
    <property type="project" value="UniProtKB-KW"/>
</dbReference>
<evidence type="ECO:0000313" key="7">
    <source>
        <dbReference type="EMBL" id="AFM41190.1"/>
    </source>
</evidence>
<dbReference type="SMART" id="SM00283">
    <property type="entry name" value="MA"/>
    <property type="match status" value="1"/>
</dbReference>
<dbReference type="AlphaFoldDB" id="I4D5W6"/>
<dbReference type="STRING" id="646529.Desaci_2231"/>
<dbReference type="Gene3D" id="1.10.287.950">
    <property type="entry name" value="Methyl-accepting chemotaxis protein"/>
    <property type="match status" value="1"/>
</dbReference>
<evidence type="ECO:0000256" key="3">
    <source>
        <dbReference type="PROSITE-ProRule" id="PRU00284"/>
    </source>
</evidence>
<keyword evidence="4" id="KW-1133">Transmembrane helix</keyword>
<dbReference type="EMBL" id="CP003639">
    <property type="protein sequence ID" value="AFM41190.1"/>
    <property type="molecule type" value="Genomic_DNA"/>
</dbReference>
<evidence type="ECO:0000259" key="6">
    <source>
        <dbReference type="PROSITE" id="PS50885"/>
    </source>
</evidence>
<reference evidence="7 8" key="1">
    <citation type="journal article" date="2012" name="J. Bacteriol.">
        <title>Complete genome sequences of Desulfosporosinus orientis DSM765T, Desulfosporosinus youngiae DSM17734T, Desulfosporosinus meridiei DSM13257T, and Desulfosporosinus acidiphilus DSM22704T.</title>
        <authorList>
            <person name="Pester M."/>
            <person name="Brambilla E."/>
            <person name="Alazard D."/>
            <person name="Rattei T."/>
            <person name="Weinmaier T."/>
            <person name="Han J."/>
            <person name="Lucas S."/>
            <person name="Lapidus A."/>
            <person name="Cheng J.F."/>
            <person name="Goodwin L."/>
            <person name="Pitluck S."/>
            <person name="Peters L."/>
            <person name="Ovchinnikova G."/>
            <person name="Teshima H."/>
            <person name="Detter J.C."/>
            <person name="Han C.S."/>
            <person name="Tapia R."/>
            <person name="Land M.L."/>
            <person name="Hauser L."/>
            <person name="Kyrpides N.C."/>
            <person name="Ivanova N.N."/>
            <person name="Pagani I."/>
            <person name="Huntmann M."/>
            <person name="Wei C.L."/>
            <person name="Davenport K.W."/>
            <person name="Daligault H."/>
            <person name="Chain P.S."/>
            <person name="Chen A."/>
            <person name="Mavromatis K."/>
            <person name="Markowitz V."/>
            <person name="Szeto E."/>
            <person name="Mikhailova N."/>
            <person name="Pati A."/>
            <person name="Wagner M."/>
            <person name="Woyke T."/>
            <person name="Ollivier B."/>
            <person name="Klenk H.P."/>
            <person name="Spring S."/>
            <person name="Loy A."/>
        </authorList>
    </citation>
    <scope>NUCLEOTIDE SEQUENCE [LARGE SCALE GENOMIC DNA]</scope>
    <source>
        <strain evidence="8">DSM 22704 / JCM 16185 / SJ4</strain>
    </source>
</reference>
<dbReference type="Gene3D" id="6.10.340.10">
    <property type="match status" value="1"/>
</dbReference>
<dbReference type="PANTHER" id="PTHR32089:SF112">
    <property type="entry name" value="LYSOZYME-LIKE PROTEIN-RELATED"/>
    <property type="match status" value="1"/>
</dbReference>
<dbReference type="PROSITE" id="PS50111">
    <property type="entry name" value="CHEMOTAXIS_TRANSDUC_2"/>
    <property type="match status" value="1"/>
</dbReference>
<accession>I4D5W6</accession>
<evidence type="ECO:0000256" key="2">
    <source>
        <dbReference type="ARBA" id="ARBA00029447"/>
    </source>
</evidence>
<protein>
    <submittedName>
        <fullName evidence="7">Methyl-accepting chemotaxis protein</fullName>
    </submittedName>
</protein>
<dbReference type="PROSITE" id="PS50885">
    <property type="entry name" value="HAMP"/>
    <property type="match status" value="1"/>
</dbReference>
<dbReference type="Pfam" id="PF00015">
    <property type="entry name" value="MCPsignal"/>
    <property type="match status" value="1"/>
</dbReference>
<keyword evidence="1 3" id="KW-0807">Transducer</keyword>